<protein>
    <submittedName>
        <fullName evidence="1">Uncharacterized protein</fullName>
    </submittedName>
</protein>
<organism evidence="1 2">
    <name type="scientific">Brassica carinata</name>
    <name type="common">Ethiopian mustard</name>
    <name type="synonym">Abyssinian cabbage</name>
    <dbReference type="NCBI Taxonomy" id="52824"/>
    <lineage>
        <taxon>Eukaryota</taxon>
        <taxon>Viridiplantae</taxon>
        <taxon>Streptophyta</taxon>
        <taxon>Embryophyta</taxon>
        <taxon>Tracheophyta</taxon>
        <taxon>Spermatophyta</taxon>
        <taxon>Magnoliopsida</taxon>
        <taxon>eudicotyledons</taxon>
        <taxon>Gunneridae</taxon>
        <taxon>Pentapetalae</taxon>
        <taxon>rosids</taxon>
        <taxon>malvids</taxon>
        <taxon>Brassicales</taxon>
        <taxon>Brassicaceae</taxon>
        <taxon>Brassiceae</taxon>
        <taxon>Brassica</taxon>
    </lineage>
</organism>
<accession>A0A8X7SI52</accession>
<dbReference type="Proteomes" id="UP000886595">
    <property type="component" value="Unassembled WGS sequence"/>
</dbReference>
<comment type="caution">
    <text evidence="1">The sequence shown here is derived from an EMBL/GenBank/DDBJ whole genome shotgun (WGS) entry which is preliminary data.</text>
</comment>
<evidence type="ECO:0000313" key="1">
    <source>
        <dbReference type="EMBL" id="KAG2306778.1"/>
    </source>
</evidence>
<reference evidence="1 2" key="1">
    <citation type="submission" date="2020-02" db="EMBL/GenBank/DDBJ databases">
        <authorList>
            <person name="Ma Q."/>
            <person name="Huang Y."/>
            <person name="Song X."/>
            <person name="Pei D."/>
        </authorList>
    </citation>
    <scope>NUCLEOTIDE SEQUENCE [LARGE SCALE GENOMIC DNA]</scope>
    <source>
        <strain evidence="1">Sxm20200214</strain>
        <tissue evidence="1">Leaf</tissue>
    </source>
</reference>
<name>A0A8X7SI52_BRACI</name>
<evidence type="ECO:0000313" key="2">
    <source>
        <dbReference type="Proteomes" id="UP000886595"/>
    </source>
</evidence>
<gene>
    <name evidence="1" type="ORF">Bca52824_026526</name>
</gene>
<dbReference type="AlphaFoldDB" id="A0A8X7SI52"/>
<proteinExistence type="predicted"/>
<dbReference type="EMBL" id="JAAMPC010000006">
    <property type="protein sequence ID" value="KAG2306778.1"/>
    <property type="molecule type" value="Genomic_DNA"/>
</dbReference>
<sequence>MVENFQVTVKEVKNKAETEASEKVARNLKIKKLVSMRVSKDSCDPLRRLKTSDIEALVTVLGGTTETKMLSWTELKQEDETHDCVVCSEETGCKESRLDMEQKLAW</sequence>
<keyword evidence="2" id="KW-1185">Reference proteome</keyword>